<sequence length="146" mass="16922">MEQEPKVYTRRRRRNTPLSSTRTTSEKRQMQQSHNQVEELPRSEPTNEGQHMNQQIKSPSNAHDDELLRGLRRLTHVRRLARSLRQQNNGTGNNLNNGNGYDNSLLNGLRRLTHVRRLARSLRHEQNTITGNSPNGGNYSLSYAFH</sequence>
<protein>
    <submittedName>
        <fullName evidence="1">Uncharacterized protein</fullName>
    </submittedName>
</protein>
<name>A0ACC0L6U4_RHOML</name>
<proteinExistence type="predicted"/>
<reference evidence="1" key="1">
    <citation type="submission" date="2022-02" db="EMBL/GenBank/DDBJ databases">
        <title>Plant Genome Project.</title>
        <authorList>
            <person name="Zhang R.-G."/>
        </authorList>
    </citation>
    <scope>NUCLEOTIDE SEQUENCE</scope>
    <source>
        <strain evidence="1">AT1</strain>
    </source>
</reference>
<organism evidence="1 2">
    <name type="scientific">Rhododendron molle</name>
    <name type="common">Chinese azalea</name>
    <name type="synonym">Azalea mollis</name>
    <dbReference type="NCBI Taxonomy" id="49168"/>
    <lineage>
        <taxon>Eukaryota</taxon>
        <taxon>Viridiplantae</taxon>
        <taxon>Streptophyta</taxon>
        <taxon>Embryophyta</taxon>
        <taxon>Tracheophyta</taxon>
        <taxon>Spermatophyta</taxon>
        <taxon>Magnoliopsida</taxon>
        <taxon>eudicotyledons</taxon>
        <taxon>Gunneridae</taxon>
        <taxon>Pentapetalae</taxon>
        <taxon>asterids</taxon>
        <taxon>Ericales</taxon>
        <taxon>Ericaceae</taxon>
        <taxon>Ericoideae</taxon>
        <taxon>Rhodoreae</taxon>
        <taxon>Rhododendron</taxon>
    </lineage>
</organism>
<gene>
    <name evidence="1" type="ORF">RHMOL_Rhmol13G0135200</name>
</gene>
<evidence type="ECO:0000313" key="1">
    <source>
        <dbReference type="EMBL" id="KAI8524242.1"/>
    </source>
</evidence>
<dbReference type="Proteomes" id="UP001062846">
    <property type="component" value="Chromosome 13"/>
</dbReference>
<keyword evidence="2" id="KW-1185">Reference proteome</keyword>
<comment type="caution">
    <text evidence="1">The sequence shown here is derived from an EMBL/GenBank/DDBJ whole genome shotgun (WGS) entry which is preliminary data.</text>
</comment>
<dbReference type="EMBL" id="CM046400">
    <property type="protein sequence ID" value="KAI8524242.1"/>
    <property type="molecule type" value="Genomic_DNA"/>
</dbReference>
<accession>A0ACC0L6U4</accession>
<evidence type="ECO:0000313" key="2">
    <source>
        <dbReference type="Proteomes" id="UP001062846"/>
    </source>
</evidence>